<sequence>MAALLSYIDFSQPSFWIAAGSIVFNPTFWNITARNEYRNKTLTKLAGGSPYYGCYILAVTIFSIGIIRDALYERALRDQPTHPSLLGFYPKGLAVGLVASGNVLVLSSMWALGVTGTYLGDYFGILMDEMVTGFPFDVTGSPMYYGSAASFLGTALWFGKPAGLVLTGLVLVVYQIALSFEDPFTAEIYAKRERERKKAGKKST</sequence>
<evidence type="ECO:0000256" key="4">
    <source>
        <dbReference type="ARBA" id="ARBA00022603"/>
    </source>
</evidence>
<dbReference type="OrthoDB" id="8300106at2759"/>
<evidence type="ECO:0000256" key="10">
    <source>
        <dbReference type="ARBA" id="ARBA00023098"/>
    </source>
</evidence>
<keyword evidence="11 18" id="KW-0496">Mitochondrion</keyword>
<dbReference type="STRING" id="112498.A0A2D3UP68"/>
<dbReference type="PANTHER" id="PTHR15458">
    <property type="entry name" value="PHOSPHATIDYLETHANOLAMINE N-METHYLTRANSFERASE"/>
    <property type="match status" value="1"/>
</dbReference>
<keyword evidence="7 18" id="KW-0812">Transmembrane</keyword>
<keyword evidence="14 18" id="KW-1208">Phospholipid metabolism</keyword>
<feature type="intramembrane region" description="Helical" evidence="18">
    <location>
        <begin position="13"/>
        <end position="33"/>
    </location>
</feature>
<evidence type="ECO:0000256" key="17">
    <source>
        <dbReference type="ARBA" id="ARBA00056845"/>
    </source>
</evidence>
<comment type="pathway">
    <text evidence="1 18">Phospholipid metabolism; phosphatidylcholine biosynthesis.</text>
</comment>
<accession>A0A2D3UP68</accession>
<keyword evidence="12 18" id="KW-0472">Membrane</keyword>
<gene>
    <name evidence="20" type="ORF">RCC_02863</name>
</gene>
<comment type="similarity">
    <text evidence="18">Belongs to the class VI-like SAM-binding methyltransferase superfamily. PEMT/PEM2 methyltransferase family.</text>
</comment>
<feature type="topological domain" description="Lumenal" evidence="18">
    <location>
        <begin position="116"/>
        <end position="158"/>
    </location>
</feature>
<dbReference type="PIRSF" id="PIRSF005444">
    <property type="entry name" value="PEMT"/>
    <property type="match status" value="1"/>
</dbReference>
<dbReference type="EMBL" id="FJUY01000003">
    <property type="protein sequence ID" value="CZT17031.1"/>
    <property type="molecule type" value="Genomic_DNA"/>
</dbReference>
<name>A0A2D3UP68_9PEZI</name>
<dbReference type="GeneID" id="35598074"/>
<feature type="transmembrane region" description="Helical" evidence="19">
    <location>
        <begin position="151"/>
        <end position="174"/>
    </location>
</feature>
<keyword evidence="9 18" id="KW-1133">Transmembrane helix</keyword>
<dbReference type="GO" id="GO:0005789">
    <property type="term" value="C:endoplasmic reticulum membrane"/>
    <property type="evidence" value="ECO:0007669"/>
    <property type="project" value="UniProtKB-SubCell"/>
</dbReference>
<keyword evidence="3 18" id="KW-0444">Lipid biosynthesis</keyword>
<evidence type="ECO:0000256" key="5">
    <source>
        <dbReference type="ARBA" id="ARBA00022679"/>
    </source>
</evidence>
<dbReference type="AlphaFoldDB" id="A0A2D3UP68"/>
<comment type="catalytic activity">
    <reaction evidence="15">
        <text>a 1,2-diacyl-sn-glycero-3-phospho-N,N-dimethylethanolamine + S-adenosyl-L-methionine = a 1,2-diacyl-sn-glycero-3-phosphocholine + S-adenosyl-L-homocysteine + H(+)</text>
        <dbReference type="Rhea" id="RHEA:32739"/>
        <dbReference type="ChEBI" id="CHEBI:15378"/>
        <dbReference type="ChEBI" id="CHEBI:57643"/>
        <dbReference type="ChEBI" id="CHEBI:57856"/>
        <dbReference type="ChEBI" id="CHEBI:59789"/>
        <dbReference type="ChEBI" id="CHEBI:64572"/>
        <dbReference type="EC" id="2.1.1.71"/>
    </reaction>
</comment>
<reference evidence="20 21" key="1">
    <citation type="submission" date="2016-03" db="EMBL/GenBank/DDBJ databases">
        <authorList>
            <person name="Ploux O."/>
        </authorList>
    </citation>
    <scope>NUCLEOTIDE SEQUENCE [LARGE SCALE GENOMIC DNA]</scope>
    <source>
        <strain evidence="20 21">URUG2</strain>
    </source>
</reference>
<comment type="subcellular location">
    <subcellularLocation>
        <location evidence="18">Endoplasmic reticulum membrane</location>
        <topology evidence="18">Multi-pass membrane protein</topology>
    </subcellularLocation>
    <subcellularLocation>
        <location evidence="18">Mitochondrion membrane</location>
        <topology evidence="18">Multi-pass membrane protein</topology>
    </subcellularLocation>
</comment>
<feature type="transmembrane region" description="Helical" evidence="19">
    <location>
        <begin position="50"/>
        <end position="71"/>
    </location>
</feature>
<keyword evidence="10 18" id="KW-0443">Lipid metabolism</keyword>
<dbReference type="PROSITE" id="PS51599">
    <property type="entry name" value="SAM_PEMT_PEM2"/>
    <property type="match status" value="1"/>
</dbReference>
<evidence type="ECO:0000256" key="1">
    <source>
        <dbReference type="ARBA" id="ARBA00004969"/>
    </source>
</evidence>
<dbReference type="GO" id="GO:0031966">
    <property type="term" value="C:mitochondrial membrane"/>
    <property type="evidence" value="ECO:0007669"/>
    <property type="project" value="UniProtKB-SubCell"/>
</dbReference>
<dbReference type="PANTHER" id="PTHR15458:SF5">
    <property type="entry name" value="PHOSPHATIDYLETHANOLAMINE N-METHYLTRANSFERASE"/>
    <property type="match status" value="1"/>
</dbReference>
<dbReference type="GO" id="GO:0000773">
    <property type="term" value="F:phosphatidyl-N-methylethanolamine N-methyltransferase activity"/>
    <property type="evidence" value="ECO:0007669"/>
    <property type="project" value="UniProtKB-UniRule"/>
</dbReference>
<keyword evidence="6 18" id="KW-0949">S-adenosyl-L-methionine</keyword>
<dbReference type="InterPro" id="IPR007318">
    <property type="entry name" value="Phopholipid_MeTrfase"/>
</dbReference>
<dbReference type="UniPathway" id="UPA00753"/>
<evidence type="ECO:0000313" key="20">
    <source>
        <dbReference type="EMBL" id="CZT17031.1"/>
    </source>
</evidence>
<evidence type="ECO:0000256" key="2">
    <source>
        <dbReference type="ARBA" id="ARBA00005189"/>
    </source>
</evidence>
<feature type="binding site" evidence="18">
    <location>
        <begin position="181"/>
        <end position="182"/>
    </location>
    <ligand>
        <name>S-adenosyl-L-methionine</name>
        <dbReference type="ChEBI" id="CHEBI:59789"/>
    </ligand>
</feature>
<keyword evidence="21" id="KW-1185">Reference proteome</keyword>
<feature type="transmembrane region" description="Helical" evidence="19">
    <location>
        <begin position="92"/>
        <end position="112"/>
    </location>
</feature>
<evidence type="ECO:0000256" key="3">
    <source>
        <dbReference type="ARBA" id="ARBA00022516"/>
    </source>
</evidence>
<evidence type="ECO:0000313" key="21">
    <source>
        <dbReference type="Proteomes" id="UP000225277"/>
    </source>
</evidence>
<evidence type="ECO:0000256" key="13">
    <source>
        <dbReference type="ARBA" id="ARBA00023209"/>
    </source>
</evidence>
<feature type="topological domain" description="Cytoplasmic" evidence="18">
    <location>
        <begin position="180"/>
        <end position="204"/>
    </location>
</feature>
<feature type="binding site" evidence="18">
    <location>
        <begin position="99"/>
        <end position="101"/>
    </location>
    <ligand>
        <name>S-adenosyl-L-methionine</name>
        <dbReference type="ChEBI" id="CHEBI:59789"/>
    </ligand>
</feature>
<dbReference type="InterPro" id="IPR024960">
    <property type="entry name" value="PEMT/MFAP"/>
</dbReference>
<evidence type="ECO:0000256" key="8">
    <source>
        <dbReference type="ARBA" id="ARBA00022824"/>
    </source>
</evidence>
<dbReference type="RefSeq" id="XP_023623924.1">
    <property type="nucleotide sequence ID" value="XM_023768156.1"/>
</dbReference>
<evidence type="ECO:0000256" key="18">
    <source>
        <dbReference type="HAMAP-Rule" id="MF_03216"/>
    </source>
</evidence>
<comment type="pathway">
    <text evidence="2">Lipid metabolism.</text>
</comment>
<evidence type="ECO:0000256" key="7">
    <source>
        <dbReference type="ARBA" id="ARBA00022692"/>
    </source>
</evidence>
<evidence type="ECO:0000256" key="6">
    <source>
        <dbReference type="ARBA" id="ARBA00022691"/>
    </source>
</evidence>
<keyword evidence="5 18" id="KW-0808">Transferase</keyword>
<dbReference type="Gene3D" id="1.20.120.1630">
    <property type="match status" value="1"/>
</dbReference>
<dbReference type="FunFam" id="1.20.120.1630:FF:000005">
    <property type="entry name" value="Phosphatidylethanolamine N-methyltransferase"/>
    <property type="match status" value="1"/>
</dbReference>
<keyword evidence="8 18" id="KW-0256">Endoplasmic reticulum</keyword>
<dbReference type="EC" id="2.1.1.71" evidence="18"/>
<evidence type="ECO:0000256" key="19">
    <source>
        <dbReference type="SAM" id="Phobius"/>
    </source>
</evidence>
<keyword evidence="4 18" id="KW-0489">Methyltransferase</keyword>
<comment type="function">
    <text evidence="17 18">Catalyzes the second two steps of the methylation pathway of phosphatidylcholine biosynthesis, the SAM-dependent methylation of phosphatidylmonomethylethanolamine (PMME) to phosphatidyldimethylethanolamine (PDME) and of PDME to phosphatidylcholine (PC).</text>
</comment>
<comment type="catalytic activity">
    <reaction evidence="16 18">
        <text>a 1,2-diacyl-sn-glycero-3-phospho-N-methylethanolamine + S-adenosyl-L-methionine = a 1,2-diacyl-sn-glycero-3-phospho-N,N-dimethylethanolamine + S-adenosyl-L-homocysteine + H(+)</text>
        <dbReference type="Rhea" id="RHEA:32735"/>
        <dbReference type="ChEBI" id="CHEBI:15378"/>
        <dbReference type="ChEBI" id="CHEBI:57856"/>
        <dbReference type="ChEBI" id="CHEBI:59789"/>
        <dbReference type="ChEBI" id="CHEBI:64572"/>
        <dbReference type="ChEBI" id="CHEBI:64573"/>
        <dbReference type="EC" id="2.1.1.71"/>
    </reaction>
</comment>
<dbReference type="HAMAP" id="MF_03216">
    <property type="entry name" value="PLMT"/>
    <property type="match status" value="1"/>
</dbReference>
<evidence type="ECO:0000256" key="16">
    <source>
        <dbReference type="ARBA" id="ARBA00052459"/>
    </source>
</evidence>
<dbReference type="Pfam" id="PF04191">
    <property type="entry name" value="PEMT"/>
    <property type="match status" value="1"/>
</dbReference>
<evidence type="ECO:0000256" key="12">
    <source>
        <dbReference type="ARBA" id="ARBA00023136"/>
    </source>
</evidence>
<dbReference type="GO" id="GO:0006656">
    <property type="term" value="P:phosphatidylcholine biosynthetic process"/>
    <property type="evidence" value="ECO:0007669"/>
    <property type="project" value="UniProtKB-UniRule"/>
</dbReference>
<evidence type="ECO:0000256" key="11">
    <source>
        <dbReference type="ARBA" id="ARBA00023128"/>
    </source>
</evidence>
<keyword evidence="13 18" id="KW-0594">Phospholipid biosynthesis</keyword>
<feature type="topological domain" description="Lumenal" evidence="18">
    <location>
        <begin position="34"/>
        <end position="45"/>
    </location>
</feature>
<dbReference type="GO" id="GO:0032259">
    <property type="term" value="P:methylation"/>
    <property type="evidence" value="ECO:0007669"/>
    <property type="project" value="UniProtKB-KW"/>
</dbReference>
<proteinExistence type="inferred from homology"/>
<feature type="topological domain" description="Cytoplasmic" evidence="18">
    <location>
        <begin position="68"/>
        <end position="94"/>
    </location>
</feature>
<evidence type="ECO:0000256" key="9">
    <source>
        <dbReference type="ARBA" id="ARBA00022989"/>
    </source>
</evidence>
<protein>
    <recommendedName>
        <fullName evidence="18">Phosphatidyl-N-methylethanolamine N-methyltransferase</fullName>
        <ecNumber evidence="18">2.1.1.71</ecNumber>
    </recommendedName>
    <alternativeName>
        <fullName evidence="18">Phospholipid methyltransferase</fullName>
        <shortName evidence="18">PLMT</shortName>
    </alternativeName>
</protein>
<evidence type="ECO:0000256" key="14">
    <source>
        <dbReference type="ARBA" id="ARBA00023264"/>
    </source>
</evidence>
<feature type="topological domain" description="Lumenal" evidence="18">
    <location>
        <begin position="1"/>
        <end position="12"/>
    </location>
</feature>
<organism evidence="20 21">
    <name type="scientific">Ramularia collo-cygni</name>
    <dbReference type="NCBI Taxonomy" id="112498"/>
    <lineage>
        <taxon>Eukaryota</taxon>
        <taxon>Fungi</taxon>
        <taxon>Dikarya</taxon>
        <taxon>Ascomycota</taxon>
        <taxon>Pezizomycotina</taxon>
        <taxon>Dothideomycetes</taxon>
        <taxon>Dothideomycetidae</taxon>
        <taxon>Mycosphaerellales</taxon>
        <taxon>Mycosphaerellaceae</taxon>
        <taxon>Ramularia</taxon>
    </lineage>
</organism>
<dbReference type="Proteomes" id="UP000225277">
    <property type="component" value="Unassembled WGS sequence"/>
</dbReference>
<evidence type="ECO:0000256" key="15">
    <source>
        <dbReference type="ARBA" id="ARBA00051252"/>
    </source>
</evidence>